<evidence type="ECO:0000256" key="3">
    <source>
        <dbReference type="ARBA" id="ARBA00022777"/>
    </source>
</evidence>
<dbReference type="PANTHER" id="PTHR43289:SF34">
    <property type="entry name" value="SERINE_THREONINE-PROTEIN KINASE YBDM-RELATED"/>
    <property type="match status" value="1"/>
</dbReference>
<dbReference type="InterPro" id="IPR000719">
    <property type="entry name" value="Prot_kinase_dom"/>
</dbReference>
<evidence type="ECO:0000313" key="6">
    <source>
        <dbReference type="EMBL" id="VHO02894.1"/>
    </source>
</evidence>
<sequence>MSLNVIDTFEKLVELPTSERDFELASIRTLSPKMAESLRKMLFVYESSGQKTNVSLPYDQLGVWRLRDRIASGGSGNIYLVTRNDDVHQETAALKLVRQTEKDDNNVFALERRRLAKLNHPYIARLIDGGKAPDNALFMVVEYLKGSDPVEYCERHNLSVRERLKLFLRMCDAVSYLHSFGLIHRDIKPENMVVAEDGALKLLDFGISAEHGDPDSKEAGTPAYAAPEVWQNAVPSITQDIYSLGLVLYSLCCGKKLGHNQSNLGLLTKIMFAEPSLTPEMLSSFPKEIAVVVKRACETNPNQRYSSVLALRQDIEALLDKRPLKSYGGISYVLQCFLRRNPWASALAFTVAGLVGFALMLGQRAMIERDQLSRSEQRMTITQHYLSQVFRNSLSDGHYLSADTALANTIADVFQQLPQDTDRLLPVLVEMGRLYQEMNKPQQAVDVFELGQPFVDKASDYQQAWFYFGYAEALNGVNRDKDAILALVVAESFFSHHHQEYNYEFFRVKKLKSHLTVVKPAKDAPGRAKAIAALSALIKEAENHYPNDTGTLANLYGSLAKAYILNEQWEAGEKYANHTLLLMQRNGLGRSSVYFATQNLLAYVMNVTDRPADAMRLLEQVVSARRESLGPSLYGAAEINGLINLKLDAGDVREAQRLAEMAMSDLQQLGLDEHQVAFGLEVQLCEINVMLGQSTIRCFAELFEKAVASHLESESKLKTVLQSEYLFFKSRQDEDTVALILEKARNHVSDSFAERLASF</sequence>
<dbReference type="PANTHER" id="PTHR43289">
    <property type="entry name" value="MITOGEN-ACTIVATED PROTEIN KINASE KINASE KINASE 20-RELATED"/>
    <property type="match status" value="1"/>
</dbReference>
<dbReference type="Pfam" id="PF00069">
    <property type="entry name" value="Pkinase"/>
    <property type="match status" value="1"/>
</dbReference>
<feature type="domain" description="Protein kinase" evidence="5">
    <location>
        <begin position="64"/>
        <end position="319"/>
    </location>
</feature>
<dbReference type="Gene3D" id="1.25.40.10">
    <property type="entry name" value="Tetratricopeptide repeat domain"/>
    <property type="match status" value="1"/>
</dbReference>
<dbReference type="InterPro" id="IPR008271">
    <property type="entry name" value="Ser/Thr_kinase_AS"/>
</dbReference>
<dbReference type="PROSITE" id="PS50011">
    <property type="entry name" value="PROTEIN_KINASE_DOM"/>
    <property type="match status" value="1"/>
</dbReference>
<dbReference type="CDD" id="cd14014">
    <property type="entry name" value="STKc_PknB_like"/>
    <property type="match status" value="1"/>
</dbReference>
<dbReference type="Gene3D" id="3.30.200.20">
    <property type="entry name" value="Phosphorylase Kinase, domain 1"/>
    <property type="match status" value="1"/>
</dbReference>
<dbReference type="GO" id="GO:0005524">
    <property type="term" value="F:ATP binding"/>
    <property type="evidence" value="ECO:0007669"/>
    <property type="project" value="UniProtKB-KW"/>
</dbReference>
<keyword evidence="6" id="KW-0723">Serine/threonine-protein kinase</keyword>
<dbReference type="EC" id="2.7.11.1" evidence="6"/>
<dbReference type="GO" id="GO:0004674">
    <property type="term" value="F:protein serine/threonine kinase activity"/>
    <property type="evidence" value="ECO:0007669"/>
    <property type="project" value="UniProtKB-KW"/>
</dbReference>
<dbReference type="EMBL" id="CAAJGR010000078">
    <property type="protein sequence ID" value="VHO02894.1"/>
    <property type="molecule type" value="Genomic_DNA"/>
</dbReference>
<dbReference type="SUPFAM" id="SSF56112">
    <property type="entry name" value="Protein kinase-like (PK-like)"/>
    <property type="match status" value="1"/>
</dbReference>
<reference evidence="6" key="1">
    <citation type="submission" date="2019-04" db="EMBL/GenBank/DDBJ databases">
        <authorList>
            <person name="Brambilla D."/>
        </authorList>
    </citation>
    <scope>NUCLEOTIDE SEQUENCE</scope>
    <source>
        <strain evidence="6">BAL1</strain>
    </source>
</reference>
<dbReference type="SMART" id="SM00220">
    <property type="entry name" value="S_TKc"/>
    <property type="match status" value="1"/>
</dbReference>
<evidence type="ECO:0000256" key="4">
    <source>
        <dbReference type="ARBA" id="ARBA00022840"/>
    </source>
</evidence>
<name>A0A486XK48_9GAMM</name>
<evidence type="ECO:0000259" key="5">
    <source>
        <dbReference type="PROSITE" id="PS50011"/>
    </source>
</evidence>
<dbReference type="InterPro" id="IPR011990">
    <property type="entry name" value="TPR-like_helical_dom_sf"/>
</dbReference>
<dbReference type="InterPro" id="IPR011009">
    <property type="entry name" value="Kinase-like_dom_sf"/>
</dbReference>
<proteinExistence type="predicted"/>
<dbReference type="Gene3D" id="1.10.510.10">
    <property type="entry name" value="Transferase(Phosphotransferase) domain 1"/>
    <property type="match status" value="1"/>
</dbReference>
<dbReference type="AlphaFoldDB" id="A0A486XK48"/>
<keyword evidence="2" id="KW-0547">Nucleotide-binding</keyword>
<keyword evidence="3 6" id="KW-0418">Kinase</keyword>
<protein>
    <submittedName>
        <fullName evidence="6">Serine/threonine protein kinase</fullName>
        <ecNumber evidence="6">2.7.11.1</ecNumber>
    </submittedName>
</protein>
<keyword evidence="1 6" id="KW-0808">Transferase</keyword>
<keyword evidence="4" id="KW-0067">ATP-binding</keyword>
<evidence type="ECO:0000256" key="2">
    <source>
        <dbReference type="ARBA" id="ARBA00022741"/>
    </source>
</evidence>
<gene>
    <name evidence="6" type="ORF">BAL341_1069</name>
</gene>
<evidence type="ECO:0000256" key="1">
    <source>
        <dbReference type="ARBA" id="ARBA00022679"/>
    </source>
</evidence>
<organism evidence="6">
    <name type="scientific">Rheinheimera sp. BAL341</name>
    <dbReference type="NCBI Taxonomy" id="1708203"/>
    <lineage>
        <taxon>Bacteria</taxon>
        <taxon>Pseudomonadati</taxon>
        <taxon>Pseudomonadota</taxon>
        <taxon>Gammaproteobacteria</taxon>
        <taxon>Chromatiales</taxon>
        <taxon>Chromatiaceae</taxon>
        <taxon>Rheinheimera</taxon>
    </lineage>
</organism>
<dbReference type="PROSITE" id="PS00108">
    <property type="entry name" value="PROTEIN_KINASE_ST"/>
    <property type="match status" value="1"/>
</dbReference>
<accession>A0A486XK48</accession>